<evidence type="ECO:0000256" key="1">
    <source>
        <dbReference type="SAM" id="MobiDB-lite"/>
    </source>
</evidence>
<evidence type="ECO:0000313" key="2">
    <source>
        <dbReference type="EMBL" id="KAG5568376.1"/>
    </source>
</evidence>
<keyword evidence="3" id="KW-1185">Reference proteome</keyword>
<gene>
    <name evidence="2" type="ORF">H5410_064610</name>
</gene>
<dbReference type="Proteomes" id="UP000824120">
    <property type="component" value="Unassembled WGS sequence"/>
</dbReference>
<dbReference type="AlphaFoldDB" id="A0A9J5VYX4"/>
<proteinExistence type="predicted"/>
<feature type="non-terminal residue" evidence="2">
    <location>
        <position position="103"/>
    </location>
</feature>
<accession>A0A9J5VYX4</accession>
<organism evidence="2 3">
    <name type="scientific">Solanum commersonii</name>
    <name type="common">Commerson's wild potato</name>
    <name type="synonym">Commerson's nightshade</name>
    <dbReference type="NCBI Taxonomy" id="4109"/>
    <lineage>
        <taxon>Eukaryota</taxon>
        <taxon>Viridiplantae</taxon>
        <taxon>Streptophyta</taxon>
        <taxon>Embryophyta</taxon>
        <taxon>Tracheophyta</taxon>
        <taxon>Spermatophyta</taxon>
        <taxon>Magnoliopsida</taxon>
        <taxon>eudicotyledons</taxon>
        <taxon>Gunneridae</taxon>
        <taxon>Pentapetalae</taxon>
        <taxon>asterids</taxon>
        <taxon>lamiids</taxon>
        <taxon>Solanales</taxon>
        <taxon>Solanaceae</taxon>
        <taxon>Solanoideae</taxon>
        <taxon>Solaneae</taxon>
        <taxon>Solanum</taxon>
    </lineage>
</organism>
<evidence type="ECO:0000313" key="3">
    <source>
        <dbReference type="Proteomes" id="UP000824120"/>
    </source>
</evidence>
<feature type="region of interest" description="Disordered" evidence="1">
    <location>
        <begin position="1"/>
        <end position="49"/>
    </location>
</feature>
<reference evidence="2" key="1">
    <citation type="submission" date="2020-09" db="EMBL/GenBank/DDBJ databases">
        <title>De no assembly of potato wild relative species, Solanum commersonii.</title>
        <authorList>
            <person name="Cho K."/>
        </authorList>
    </citation>
    <scope>NUCLEOTIDE SEQUENCE</scope>
    <source>
        <strain evidence="2">LZ3.2</strain>
        <tissue evidence="2">Leaf</tissue>
    </source>
</reference>
<protein>
    <submittedName>
        <fullName evidence="2">Uncharacterized protein</fullName>
    </submittedName>
</protein>
<sequence length="103" mass="11215">GSRIYGRVHGGEPILEPKPCENIQRQGSKEGFDGGRVQGGEPILEPKPCENILSQGSKEGFKDGGRVHGDEPILNTSLSLELYGTSYWCGWGSTKPLEARKMN</sequence>
<dbReference type="EMBL" id="JACXVP010000146">
    <property type="protein sequence ID" value="KAG5568376.1"/>
    <property type="molecule type" value="Genomic_DNA"/>
</dbReference>
<name>A0A9J5VYX4_SOLCO</name>
<comment type="caution">
    <text evidence="2">The sequence shown here is derived from an EMBL/GenBank/DDBJ whole genome shotgun (WGS) entry which is preliminary data.</text>
</comment>